<dbReference type="InterPro" id="IPR005797">
    <property type="entry name" value="Cyt_b/b6_N"/>
</dbReference>
<dbReference type="SUPFAM" id="SSF81648">
    <property type="entry name" value="a domain/subunit of cytochrome bc1 complex (Ubiquinol-cytochrome c reductase)"/>
    <property type="match status" value="1"/>
</dbReference>
<gene>
    <name evidence="22" type="primary">CYTB</name>
</gene>
<feature type="domain" description="Cytochrome b/b6 C-terminal region profile" evidence="21">
    <location>
        <begin position="211"/>
        <end position="379"/>
    </location>
</feature>
<dbReference type="CDD" id="cd00284">
    <property type="entry name" value="Cytochrome_b_N"/>
    <property type="match status" value="1"/>
</dbReference>
<sequence>MFKPLRTLHPAIKILNSSLIDLPAPNNISIWWNYGSLLGLCLVVQVVTGLFLSMHYVPNIEMAFSSATHISRDVYYGWLLRSVHANGASMFFLFIYLHAGRGLYFGSYTLSETWNIGVILFLLSMATAFMGYVLPWGQMSFWGATVITNLFSAIPYIGKSLVEWIWGGFAVDNATLNRFFAFHFILPFVIIAATILHIMFLHQSGSNNPIGVNADSDRVPFHPYYSIKDALGYTLALSGLSLMVLYEPNLFTDPENFLTANPLVTPIHIKPEWYFLWMYAILRSIPNKLGGVLALFAAILILFIPPLTHILSSRSLAFYPLNQLMFWLLVASWALLTWIGGRPVEDPYILIGQLFTCLYFMYFISGPLIALSWDRLIKP</sequence>
<feature type="transmembrane region" description="Helical" evidence="19">
    <location>
        <begin position="285"/>
        <end position="304"/>
    </location>
</feature>
<keyword evidence="11 19" id="KW-1133">Transmembrane helix</keyword>
<dbReference type="InterPro" id="IPR048259">
    <property type="entry name" value="Cytochrome_b_N_euk/bac"/>
</dbReference>
<evidence type="ECO:0000256" key="18">
    <source>
        <dbReference type="PIRSR" id="PIRSR038885-2"/>
    </source>
</evidence>
<evidence type="ECO:0000256" key="2">
    <source>
        <dbReference type="ARBA" id="ARBA00004448"/>
    </source>
</evidence>
<evidence type="ECO:0000256" key="8">
    <source>
        <dbReference type="ARBA" id="ARBA00022723"/>
    </source>
</evidence>
<reference evidence="22" key="2">
    <citation type="journal article" date="2020" name="Eur. J. Soil Biol.">
        <title>Phylogeny of the Eisenia nordenskioldi complex based on mitochondrial genomes.</title>
        <authorList>
            <person name="Shekhovtsov S."/>
            <person name="Golovanova E."/>
            <person name="Ershov N."/>
            <person name="Poluboyarova T."/>
            <person name="Berman D."/>
            <person name="Bulakhova N."/>
            <person name="Szederjesi T."/>
            <person name="Peltek S."/>
        </authorList>
    </citation>
    <scope>NUCLEOTIDE SEQUENCE</scope>
</reference>
<organism evidence="22">
    <name type="scientific">Eisenia spelaea</name>
    <dbReference type="NCBI Taxonomy" id="1502428"/>
    <lineage>
        <taxon>Eukaryota</taxon>
        <taxon>Metazoa</taxon>
        <taxon>Spiralia</taxon>
        <taxon>Lophotrochozoa</taxon>
        <taxon>Annelida</taxon>
        <taxon>Clitellata</taxon>
        <taxon>Oligochaeta</taxon>
        <taxon>Crassiclitellata</taxon>
        <taxon>Lumbricina</taxon>
        <taxon>Lumbricidae</taxon>
        <taxon>Lumbricinae</taxon>
        <taxon>Eisenia</taxon>
    </lineage>
</organism>
<dbReference type="InterPro" id="IPR027387">
    <property type="entry name" value="Cytb/b6-like_sf"/>
</dbReference>
<keyword evidence="7 19" id="KW-0812">Transmembrane</keyword>
<feature type="transmembrane region" description="Helical" evidence="19">
    <location>
        <begin position="31"/>
        <end position="57"/>
    </location>
</feature>
<keyword evidence="10 19" id="KW-0249">Electron transport</keyword>
<protein>
    <recommendedName>
        <fullName evidence="3 19">Cytochrome b</fullName>
    </recommendedName>
</protein>
<dbReference type="InterPro" id="IPR036150">
    <property type="entry name" value="Cyt_b/b6_C_sf"/>
</dbReference>
<dbReference type="GO" id="GO:0046872">
    <property type="term" value="F:metal ion binding"/>
    <property type="evidence" value="ECO:0007669"/>
    <property type="project" value="UniProtKB-UniRule"/>
</dbReference>
<keyword evidence="5 18" id="KW-0349">Heme</keyword>
<keyword evidence="14 19" id="KW-0496">Mitochondrion</keyword>
<dbReference type="CDD" id="cd00290">
    <property type="entry name" value="cytochrome_b_C"/>
    <property type="match status" value="1"/>
</dbReference>
<dbReference type="GO" id="GO:0008121">
    <property type="term" value="F:quinol-cytochrome-c reductase activity"/>
    <property type="evidence" value="ECO:0007669"/>
    <property type="project" value="InterPro"/>
</dbReference>
<feature type="domain" description="Cytochrome b/b6 N-terminal region profile" evidence="20">
    <location>
        <begin position="1"/>
        <end position="210"/>
    </location>
</feature>
<dbReference type="InterPro" id="IPR016174">
    <property type="entry name" value="Di-haem_cyt_TM"/>
</dbReference>
<accession>A0A6B9ITV2</accession>
<feature type="binding site" evidence="17">
    <location>
        <position position="202"/>
    </location>
    <ligand>
        <name>a ubiquinone</name>
        <dbReference type="ChEBI" id="CHEBI:16389"/>
    </ligand>
</feature>
<evidence type="ECO:0000256" key="7">
    <source>
        <dbReference type="ARBA" id="ARBA00022692"/>
    </source>
</evidence>
<evidence type="ECO:0000256" key="6">
    <source>
        <dbReference type="ARBA" id="ARBA00022660"/>
    </source>
</evidence>
<evidence type="ECO:0000256" key="11">
    <source>
        <dbReference type="ARBA" id="ARBA00022989"/>
    </source>
</evidence>
<feature type="binding site" description="axial binding residue" evidence="18">
    <location>
        <position position="84"/>
    </location>
    <ligand>
        <name>heme b</name>
        <dbReference type="ChEBI" id="CHEBI:60344"/>
        <label>b562</label>
    </ligand>
    <ligandPart>
        <name>Fe</name>
        <dbReference type="ChEBI" id="CHEBI:18248"/>
    </ligandPart>
</feature>
<evidence type="ECO:0000259" key="20">
    <source>
        <dbReference type="PROSITE" id="PS51002"/>
    </source>
</evidence>
<keyword evidence="15 19" id="KW-0472">Membrane</keyword>
<dbReference type="GO" id="GO:0016491">
    <property type="term" value="F:oxidoreductase activity"/>
    <property type="evidence" value="ECO:0007669"/>
    <property type="project" value="UniProtKB-UniRule"/>
</dbReference>
<feature type="transmembrane region" description="Helical" evidence="19">
    <location>
        <begin position="178"/>
        <end position="201"/>
    </location>
</feature>
<evidence type="ECO:0000256" key="16">
    <source>
        <dbReference type="ARBA" id="ARBA00061233"/>
    </source>
</evidence>
<keyword evidence="6 19" id="KW-0679">Respiratory chain</keyword>
<keyword evidence="4 19" id="KW-0813">Transport</keyword>
<name>A0A6B9ITV2_9ANNE</name>
<dbReference type="Gene3D" id="1.20.810.10">
    <property type="entry name" value="Cytochrome Bc1 Complex, Chain C"/>
    <property type="match status" value="1"/>
</dbReference>
<evidence type="ECO:0000259" key="21">
    <source>
        <dbReference type="PROSITE" id="PS51003"/>
    </source>
</evidence>
<evidence type="ECO:0000256" key="5">
    <source>
        <dbReference type="ARBA" id="ARBA00022617"/>
    </source>
</evidence>
<keyword evidence="12 18" id="KW-0408">Iron</keyword>
<evidence type="ECO:0000256" key="4">
    <source>
        <dbReference type="ARBA" id="ARBA00022448"/>
    </source>
</evidence>
<evidence type="ECO:0000256" key="10">
    <source>
        <dbReference type="ARBA" id="ARBA00022982"/>
    </source>
</evidence>
<evidence type="ECO:0000256" key="13">
    <source>
        <dbReference type="ARBA" id="ARBA00023075"/>
    </source>
</evidence>
<dbReference type="FunFam" id="1.20.810.10:FF:000002">
    <property type="entry name" value="Cytochrome b"/>
    <property type="match status" value="1"/>
</dbReference>
<dbReference type="PIRSF" id="PIRSF038885">
    <property type="entry name" value="COB"/>
    <property type="match status" value="1"/>
</dbReference>
<comment type="subcellular location">
    <subcellularLocation>
        <location evidence="2">Mitochondrion inner membrane</location>
        <topology evidence="2">Multi-pass membrane protein</topology>
    </subcellularLocation>
</comment>
<evidence type="ECO:0000256" key="15">
    <source>
        <dbReference type="ARBA" id="ARBA00023136"/>
    </source>
</evidence>
<dbReference type="PROSITE" id="PS51003">
    <property type="entry name" value="CYTB_CTER"/>
    <property type="match status" value="1"/>
</dbReference>
<dbReference type="SUPFAM" id="SSF81342">
    <property type="entry name" value="Transmembrane di-heme cytochromes"/>
    <property type="match status" value="1"/>
</dbReference>
<proteinExistence type="inferred from homology"/>
<feature type="transmembrane region" description="Helical" evidence="19">
    <location>
        <begin position="78"/>
        <end position="99"/>
    </location>
</feature>
<evidence type="ECO:0000256" key="17">
    <source>
        <dbReference type="PIRSR" id="PIRSR038885-1"/>
    </source>
</evidence>
<comment type="function">
    <text evidence="1 19">Component of the ubiquinol-cytochrome c reductase complex (complex III or cytochrome b-c1 complex) that is part of the mitochondrial respiratory chain. The b-c1 complex mediates electron transfer from ubiquinol to cytochrome c. Contributes to the generation of a proton gradient across the mitochondrial membrane that is then used for ATP synthesis.</text>
</comment>
<evidence type="ECO:0000256" key="3">
    <source>
        <dbReference type="ARBA" id="ARBA00013531"/>
    </source>
</evidence>
<dbReference type="GO" id="GO:0006122">
    <property type="term" value="P:mitochondrial electron transport, ubiquinol to cytochrome c"/>
    <property type="evidence" value="ECO:0007669"/>
    <property type="project" value="TreeGrafter"/>
</dbReference>
<dbReference type="GO" id="GO:0005743">
    <property type="term" value="C:mitochondrial inner membrane"/>
    <property type="evidence" value="ECO:0007669"/>
    <property type="project" value="UniProtKB-SubCell"/>
</dbReference>
<dbReference type="InterPro" id="IPR005798">
    <property type="entry name" value="Cyt_b/b6_C"/>
</dbReference>
<dbReference type="Pfam" id="PF00032">
    <property type="entry name" value="Cytochrom_B_C"/>
    <property type="match status" value="1"/>
</dbReference>
<dbReference type="InterPro" id="IPR030689">
    <property type="entry name" value="Cytochrome_b"/>
</dbReference>
<dbReference type="GO" id="GO:0045275">
    <property type="term" value="C:respiratory chain complex III"/>
    <property type="evidence" value="ECO:0007669"/>
    <property type="project" value="InterPro"/>
</dbReference>
<evidence type="ECO:0000256" key="1">
    <source>
        <dbReference type="ARBA" id="ARBA00002566"/>
    </source>
</evidence>
<dbReference type="InterPro" id="IPR048260">
    <property type="entry name" value="Cytochrome_b_C_euk/bac"/>
</dbReference>
<feature type="binding site" description="axial binding residue" evidence="18">
    <location>
        <position position="98"/>
    </location>
    <ligand>
        <name>heme b</name>
        <dbReference type="ChEBI" id="CHEBI:60344"/>
        <label>b566</label>
    </ligand>
    <ligandPart>
        <name>Fe</name>
        <dbReference type="ChEBI" id="CHEBI:18248"/>
    </ligandPart>
</feature>
<dbReference type="AlphaFoldDB" id="A0A6B9ITV2"/>
<keyword evidence="8 18" id="KW-0479">Metal-binding</keyword>
<feature type="transmembrane region" description="Helical" evidence="19">
    <location>
        <begin position="114"/>
        <end position="134"/>
    </location>
</feature>
<dbReference type="PANTHER" id="PTHR19271">
    <property type="entry name" value="CYTOCHROME B"/>
    <property type="match status" value="1"/>
</dbReference>
<comment type="cofactor">
    <cofactor evidence="19">
        <name>heme b</name>
        <dbReference type="ChEBI" id="CHEBI:60344"/>
    </cofactor>
    <text evidence="19">Binds 2 heme groups non-covalently.</text>
</comment>
<dbReference type="Pfam" id="PF00033">
    <property type="entry name" value="Cytochrome_B"/>
    <property type="match status" value="1"/>
</dbReference>
<evidence type="ECO:0000256" key="14">
    <source>
        <dbReference type="ARBA" id="ARBA00023128"/>
    </source>
</evidence>
<comment type="cofactor">
    <cofactor evidence="18">
        <name>heme</name>
        <dbReference type="ChEBI" id="CHEBI:30413"/>
    </cofactor>
    <text evidence="18">Binds 2 heme groups non-covalently.</text>
</comment>
<evidence type="ECO:0000256" key="19">
    <source>
        <dbReference type="RuleBase" id="RU362117"/>
    </source>
</evidence>
<feature type="transmembrane region" description="Helical" evidence="19">
    <location>
        <begin position="348"/>
        <end position="373"/>
    </location>
</feature>
<feature type="binding site" description="axial binding residue" evidence="18">
    <location>
        <position position="197"/>
    </location>
    <ligand>
        <name>heme b</name>
        <dbReference type="ChEBI" id="CHEBI:60344"/>
        <label>b566</label>
    </ligand>
    <ligandPart>
        <name>Fe</name>
        <dbReference type="ChEBI" id="CHEBI:18248"/>
    </ligandPart>
</feature>
<feature type="transmembrane region" description="Helical" evidence="19">
    <location>
        <begin position="316"/>
        <end position="336"/>
    </location>
</feature>
<comment type="similarity">
    <text evidence="16 19">Belongs to the cytochrome b family.</text>
</comment>
<evidence type="ECO:0000256" key="12">
    <source>
        <dbReference type="ARBA" id="ARBA00023004"/>
    </source>
</evidence>
<keyword evidence="9" id="KW-0999">Mitochondrion inner membrane</keyword>
<keyword evidence="13" id="KW-0830">Ubiquinone</keyword>
<feature type="binding site" description="axial binding residue" evidence="18">
    <location>
        <position position="183"/>
    </location>
    <ligand>
        <name>heme b</name>
        <dbReference type="ChEBI" id="CHEBI:60344"/>
        <label>b562</label>
    </ligand>
    <ligandPart>
        <name>Fe</name>
        <dbReference type="ChEBI" id="CHEBI:18248"/>
    </ligandPart>
</feature>
<dbReference type="EMBL" id="MK642870">
    <property type="protein sequence ID" value="QGZ10042.1"/>
    <property type="molecule type" value="Genomic_DNA"/>
</dbReference>
<reference evidence="22" key="1">
    <citation type="submission" date="2019-03" db="EMBL/GenBank/DDBJ databases">
        <authorList>
            <person name="Shekhovtsov S.V."/>
            <person name="Golovanova E.V."/>
            <person name="Berman D.I."/>
            <person name="Bulakhova N.A."/>
            <person name="Szederjesi T."/>
            <person name="Peltek S.E."/>
        </authorList>
    </citation>
    <scope>NUCLEOTIDE SEQUENCE</scope>
</reference>
<dbReference type="PROSITE" id="PS51002">
    <property type="entry name" value="CYTB_NTER"/>
    <property type="match status" value="1"/>
</dbReference>
<evidence type="ECO:0000313" key="22">
    <source>
        <dbReference type="EMBL" id="QGZ10042.1"/>
    </source>
</evidence>
<geneLocation type="mitochondrion" evidence="22"/>
<dbReference type="PANTHER" id="PTHR19271:SF16">
    <property type="entry name" value="CYTOCHROME B"/>
    <property type="match status" value="1"/>
</dbReference>
<evidence type="ECO:0000256" key="9">
    <source>
        <dbReference type="ARBA" id="ARBA00022792"/>
    </source>
</evidence>